<dbReference type="RefSeq" id="WP_013102763.1">
    <property type="nucleotide sequence ID" value="NZ_CP037939.1"/>
</dbReference>
<evidence type="ECO:0000313" key="2">
    <source>
        <dbReference type="Proteomes" id="UP000295756"/>
    </source>
</evidence>
<dbReference type="EMBL" id="CP037939">
    <property type="protein sequence ID" value="QBR46686.1"/>
    <property type="molecule type" value="Genomic_DNA"/>
</dbReference>
<reference evidence="1 2" key="1">
    <citation type="submission" date="2019-03" db="EMBL/GenBank/DDBJ databases">
        <title>Complete Genome Sequence of Leuconostoc kimchii strain NKJ218 Isolated from Homemade Kimchi.</title>
        <authorList>
            <person name="Jung J.Y."/>
            <person name="Jin H.M."/>
            <person name="Jung J.-W."/>
            <person name="Lee S.-Y."/>
            <person name="Ryu B.-G."/>
            <person name="Han S.-S."/>
            <person name="Kang H.K."/>
            <person name="Choi H.W."/>
            <person name="Chung E.J."/>
            <person name="Choi K.-M."/>
        </authorList>
    </citation>
    <scope>NUCLEOTIDE SEQUENCE [LARGE SCALE GENOMIC DNA]</scope>
    <source>
        <strain evidence="1 2">NKJ218</strain>
    </source>
</reference>
<organism evidence="1 2">
    <name type="scientific">Leuconostoc kimchii</name>
    <dbReference type="NCBI Taxonomy" id="136609"/>
    <lineage>
        <taxon>Bacteria</taxon>
        <taxon>Bacillati</taxon>
        <taxon>Bacillota</taxon>
        <taxon>Bacilli</taxon>
        <taxon>Lactobacillales</taxon>
        <taxon>Lactobacillaceae</taxon>
        <taxon>Leuconostoc</taxon>
    </lineage>
</organism>
<proteinExistence type="predicted"/>
<dbReference type="Proteomes" id="UP000295756">
    <property type="component" value="Chromosome"/>
</dbReference>
<name>A0ABX5SKI2_9LACO</name>
<keyword evidence="2" id="KW-1185">Reference proteome</keyword>
<evidence type="ECO:0000313" key="1">
    <source>
        <dbReference type="EMBL" id="QBR46686.1"/>
    </source>
</evidence>
<accession>A0ABX5SKI2</accession>
<protein>
    <submittedName>
        <fullName evidence="1">Uncharacterized protein</fullName>
    </submittedName>
</protein>
<gene>
    <name evidence="1" type="ORF">EW139_00535</name>
</gene>
<sequence length="122" mass="13849">MFEDVRLQGQILMEMATFLGDSYIKPVSLALVIQDLGGTEETFSNVLTKTHQLVHNNDISQYTLADFKAFYQKLEPEVFKDVSDVIIVKVLNGLSCMYIDDLYPIAKNITQIYQLDNKLPGI</sequence>